<reference evidence="1 2" key="1">
    <citation type="journal article" date="2019" name="Commun. Biol.">
        <title>The bagworm genome reveals a unique fibroin gene that provides high tensile strength.</title>
        <authorList>
            <person name="Kono N."/>
            <person name="Nakamura H."/>
            <person name="Ohtoshi R."/>
            <person name="Tomita M."/>
            <person name="Numata K."/>
            <person name="Arakawa K."/>
        </authorList>
    </citation>
    <scope>NUCLEOTIDE SEQUENCE [LARGE SCALE GENOMIC DNA]</scope>
</reference>
<dbReference type="EMBL" id="BGZK01001036">
    <property type="protein sequence ID" value="GBP69304.1"/>
    <property type="molecule type" value="Genomic_DNA"/>
</dbReference>
<evidence type="ECO:0000313" key="2">
    <source>
        <dbReference type="Proteomes" id="UP000299102"/>
    </source>
</evidence>
<name>A0A4C1Y2V0_EUMVA</name>
<dbReference type="AlphaFoldDB" id="A0A4C1Y2V0"/>
<comment type="caution">
    <text evidence="1">The sequence shown here is derived from an EMBL/GenBank/DDBJ whole genome shotgun (WGS) entry which is preliminary data.</text>
</comment>
<evidence type="ECO:0000313" key="1">
    <source>
        <dbReference type="EMBL" id="GBP69304.1"/>
    </source>
</evidence>
<gene>
    <name evidence="1" type="ORF">EVAR_57548_1</name>
</gene>
<proteinExistence type="predicted"/>
<protein>
    <submittedName>
        <fullName evidence="1">Uncharacterized protein</fullName>
    </submittedName>
</protein>
<keyword evidence="2" id="KW-1185">Reference proteome</keyword>
<organism evidence="1 2">
    <name type="scientific">Eumeta variegata</name>
    <name type="common">Bagworm moth</name>
    <name type="synonym">Eumeta japonica</name>
    <dbReference type="NCBI Taxonomy" id="151549"/>
    <lineage>
        <taxon>Eukaryota</taxon>
        <taxon>Metazoa</taxon>
        <taxon>Ecdysozoa</taxon>
        <taxon>Arthropoda</taxon>
        <taxon>Hexapoda</taxon>
        <taxon>Insecta</taxon>
        <taxon>Pterygota</taxon>
        <taxon>Neoptera</taxon>
        <taxon>Endopterygota</taxon>
        <taxon>Lepidoptera</taxon>
        <taxon>Glossata</taxon>
        <taxon>Ditrysia</taxon>
        <taxon>Tineoidea</taxon>
        <taxon>Psychidae</taxon>
        <taxon>Oiketicinae</taxon>
        <taxon>Eumeta</taxon>
    </lineage>
</organism>
<dbReference type="Proteomes" id="UP000299102">
    <property type="component" value="Unassembled WGS sequence"/>
</dbReference>
<accession>A0A4C1Y2V0</accession>
<sequence>MTRMTFQASAAPNDVTSRTLIKHRPNVVTRLRTPSAPHAGPTWLENCYAMISAQPALGASGSNSNDQSNAIKFIVTSKRNIGGSYDKIHKRVIVGRACASASPRPCELHLYRTRCTRPRSLLKSRTKRFPAPVNVACASRPISRPPLSWSAAAGSTNDV</sequence>